<dbReference type="AlphaFoldDB" id="W8BPY2"/>
<evidence type="ECO:0000256" key="4">
    <source>
        <dbReference type="ARBA" id="ARBA00023034"/>
    </source>
</evidence>
<comment type="subcellular location">
    <subcellularLocation>
        <location evidence="1">Golgi apparatus membrane</location>
    </subcellularLocation>
    <subcellularLocation>
        <location evidence="2">Golgi apparatus</location>
        <location evidence="2">trans-Golgi network</location>
    </subcellularLocation>
</comment>
<dbReference type="InterPro" id="IPR027267">
    <property type="entry name" value="AH/BAR_dom_sf"/>
</dbReference>
<dbReference type="SUPFAM" id="SSF103657">
    <property type="entry name" value="BAR/IMD domain-like"/>
    <property type="match status" value="1"/>
</dbReference>
<dbReference type="GO" id="GO:0000139">
    <property type="term" value="C:Golgi membrane"/>
    <property type="evidence" value="ECO:0007669"/>
    <property type="project" value="UniProtKB-SubCell"/>
</dbReference>
<dbReference type="PROSITE" id="PS50870">
    <property type="entry name" value="AH"/>
    <property type="match status" value="1"/>
</dbReference>
<proteinExistence type="evidence at transcript level"/>
<keyword evidence="3" id="KW-0597">Phosphoprotein</keyword>
<dbReference type="GO" id="GO:0006886">
    <property type="term" value="P:intracellular protein transport"/>
    <property type="evidence" value="ECO:0007669"/>
    <property type="project" value="TreeGrafter"/>
</dbReference>
<accession>W8BPY2</accession>
<dbReference type="InterPro" id="IPR030798">
    <property type="entry name" value="Arfaptin_fam"/>
</dbReference>
<name>W8BPY2_CERCA</name>
<dbReference type="GO" id="GO:0034315">
    <property type="term" value="P:regulation of Arp2/3 complex-mediated actin nucleation"/>
    <property type="evidence" value="ECO:0007669"/>
    <property type="project" value="TreeGrafter"/>
</dbReference>
<dbReference type="EMBL" id="GAMC01015021">
    <property type="protein sequence ID" value="JAB91534.1"/>
    <property type="molecule type" value="mRNA"/>
</dbReference>
<dbReference type="FunFam" id="1.20.1270.60:FF:000003">
    <property type="entry name" value="arfaptin-2 isoform X1"/>
    <property type="match status" value="1"/>
</dbReference>
<evidence type="ECO:0000256" key="3">
    <source>
        <dbReference type="ARBA" id="ARBA00022553"/>
    </source>
</evidence>
<reference evidence="8" key="1">
    <citation type="submission" date="2013-07" db="EMBL/GenBank/DDBJ databases">
        <authorList>
            <person name="Geib S."/>
        </authorList>
    </citation>
    <scope>NUCLEOTIDE SEQUENCE</scope>
</reference>
<gene>
    <name evidence="8" type="primary">ARFP2</name>
</gene>
<evidence type="ECO:0000313" key="8">
    <source>
        <dbReference type="EMBL" id="JAB91534.1"/>
    </source>
</evidence>
<dbReference type="GO" id="GO:0005829">
    <property type="term" value="C:cytosol"/>
    <property type="evidence" value="ECO:0007669"/>
    <property type="project" value="UniProtKB-ARBA"/>
</dbReference>
<feature type="domain" description="AH" evidence="7">
    <location>
        <begin position="105"/>
        <end position="302"/>
    </location>
</feature>
<organism evidence="8">
    <name type="scientific">Ceratitis capitata</name>
    <name type="common">Mediterranean fruit fly</name>
    <name type="synonym">Tephritis capitata</name>
    <dbReference type="NCBI Taxonomy" id="7213"/>
    <lineage>
        <taxon>Eukaryota</taxon>
        <taxon>Metazoa</taxon>
        <taxon>Ecdysozoa</taxon>
        <taxon>Arthropoda</taxon>
        <taxon>Hexapoda</taxon>
        <taxon>Insecta</taxon>
        <taxon>Pterygota</taxon>
        <taxon>Neoptera</taxon>
        <taxon>Endopterygota</taxon>
        <taxon>Diptera</taxon>
        <taxon>Brachycera</taxon>
        <taxon>Muscomorpha</taxon>
        <taxon>Tephritoidea</taxon>
        <taxon>Tephritidae</taxon>
        <taxon>Ceratitis</taxon>
        <taxon>Ceratitis</taxon>
    </lineage>
</organism>
<dbReference type="CDD" id="cd07660">
    <property type="entry name" value="BAR_Arfaptin"/>
    <property type="match status" value="1"/>
</dbReference>
<dbReference type="OrthoDB" id="9994780at2759"/>
<evidence type="ECO:0000256" key="6">
    <source>
        <dbReference type="SAM" id="MobiDB-lite"/>
    </source>
</evidence>
<evidence type="ECO:0000256" key="1">
    <source>
        <dbReference type="ARBA" id="ARBA00004394"/>
    </source>
</evidence>
<dbReference type="InterPro" id="IPR010504">
    <property type="entry name" value="AH_dom"/>
</dbReference>
<keyword evidence="5" id="KW-0472">Membrane</keyword>
<dbReference type="Pfam" id="PF06456">
    <property type="entry name" value="Arfaptin"/>
    <property type="match status" value="1"/>
</dbReference>
<evidence type="ECO:0000259" key="7">
    <source>
        <dbReference type="PROSITE" id="PS50870"/>
    </source>
</evidence>
<dbReference type="Gene3D" id="1.20.1270.60">
    <property type="entry name" value="Arfaptin homology (AH) domain/BAR domain"/>
    <property type="match status" value="1"/>
</dbReference>
<sequence length="321" mass="36239">MAHSLHHTERSIHEMLKDTPPMNESGSAIHSGTEGRAFMPPNSLPLHNHSAPATPMSQTSPQNGVDAGLLRTGASKIDSIKNWSISTYKCTRQIMLEKLGKSQRTVDSELEAQIEQLRETQRKYLSILRLTRAFSSHFHHVVVTQHALAEAFADLAQKSPELQEEFTCNSETQRNLTKNGELLLSALNFFISSVNTLCNKTIDDTLLTIKQYEIARVEFDAYRMDLENTKPELPQSPVTEEAQKNFSHHKELYEKLRADVAIKMQFLDENRIKVMHKQLVLLHNAIAAYFSGNAVALESTMKQFNIKLKAPNSATGSWLEQ</sequence>
<reference evidence="8" key="2">
    <citation type="journal article" date="2014" name="BMC Genomics">
        <title>A genomic perspective to assessing quality of mass-reared SIT flies used in Mediterranean fruit fly (Ceratitis capitata) eradication in California.</title>
        <authorList>
            <person name="Calla B."/>
            <person name="Hall B."/>
            <person name="Hou S."/>
            <person name="Geib S.M."/>
        </authorList>
    </citation>
    <scope>NUCLEOTIDE SEQUENCE</scope>
</reference>
<evidence type="ECO:0000256" key="5">
    <source>
        <dbReference type="ARBA" id="ARBA00023136"/>
    </source>
</evidence>
<dbReference type="GO" id="GO:0032588">
    <property type="term" value="C:trans-Golgi network membrane"/>
    <property type="evidence" value="ECO:0007669"/>
    <property type="project" value="UniProtKB-ARBA"/>
</dbReference>
<dbReference type="GO" id="GO:0019904">
    <property type="term" value="F:protein domain specific binding"/>
    <property type="evidence" value="ECO:0007669"/>
    <property type="project" value="InterPro"/>
</dbReference>
<dbReference type="GO" id="GO:0070273">
    <property type="term" value="F:phosphatidylinositol-4-phosphate binding"/>
    <property type="evidence" value="ECO:0007669"/>
    <property type="project" value="UniProtKB-ARBA"/>
</dbReference>
<feature type="region of interest" description="Disordered" evidence="6">
    <location>
        <begin position="1"/>
        <end position="68"/>
    </location>
</feature>
<dbReference type="PANTHER" id="PTHR12141">
    <property type="entry name" value="ARFAPTIN-RELATED"/>
    <property type="match status" value="1"/>
</dbReference>
<dbReference type="PANTHER" id="PTHR12141:SF5">
    <property type="entry name" value="ARFAPTIN"/>
    <property type="match status" value="1"/>
</dbReference>
<protein>
    <submittedName>
        <fullName evidence="8">Arfaptin-2</fullName>
    </submittedName>
</protein>
<feature type="compositionally biased region" description="Basic and acidic residues" evidence="6">
    <location>
        <begin position="1"/>
        <end position="17"/>
    </location>
</feature>
<dbReference type="SMART" id="SM01015">
    <property type="entry name" value="Arfaptin"/>
    <property type="match status" value="1"/>
</dbReference>
<keyword evidence="4" id="KW-0333">Golgi apparatus</keyword>
<evidence type="ECO:0000256" key="2">
    <source>
        <dbReference type="ARBA" id="ARBA00004601"/>
    </source>
</evidence>